<organism evidence="1 2">
    <name type="scientific">Daucus carota subsp. sativus</name>
    <name type="common">Carrot</name>
    <dbReference type="NCBI Taxonomy" id="79200"/>
    <lineage>
        <taxon>Eukaryota</taxon>
        <taxon>Viridiplantae</taxon>
        <taxon>Streptophyta</taxon>
        <taxon>Embryophyta</taxon>
        <taxon>Tracheophyta</taxon>
        <taxon>Spermatophyta</taxon>
        <taxon>Magnoliopsida</taxon>
        <taxon>eudicotyledons</taxon>
        <taxon>Gunneridae</taxon>
        <taxon>Pentapetalae</taxon>
        <taxon>asterids</taxon>
        <taxon>campanulids</taxon>
        <taxon>Apiales</taxon>
        <taxon>Apiaceae</taxon>
        <taxon>Apioideae</taxon>
        <taxon>Scandiceae</taxon>
        <taxon>Daucinae</taxon>
        <taxon>Daucus</taxon>
        <taxon>Daucus sect. Daucus</taxon>
    </lineage>
</organism>
<protein>
    <submittedName>
        <fullName evidence="1">Uncharacterized protein</fullName>
    </submittedName>
</protein>
<proteinExistence type="predicted"/>
<dbReference type="AlphaFoldDB" id="A0AAF0XS15"/>
<dbReference type="InterPro" id="IPR032675">
    <property type="entry name" value="LRR_dom_sf"/>
</dbReference>
<reference evidence="1" key="2">
    <citation type="submission" date="2022-03" db="EMBL/GenBank/DDBJ databases">
        <title>Draft title - Genomic analysis of global carrot germplasm unveils the trajectory of domestication and the origin of high carotenoid orange carrot.</title>
        <authorList>
            <person name="Iorizzo M."/>
            <person name="Ellison S."/>
            <person name="Senalik D."/>
            <person name="Macko-Podgorni A."/>
            <person name="Grzebelus D."/>
            <person name="Bostan H."/>
            <person name="Rolling W."/>
            <person name="Curaba J."/>
            <person name="Simon P."/>
        </authorList>
    </citation>
    <scope>NUCLEOTIDE SEQUENCE</scope>
    <source>
        <tissue evidence="1">Leaf</tissue>
    </source>
</reference>
<dbReference type="PANTHER" id="PTHR38926:SF2">
    <property type="entry name" value="F-BOX_LRR-REPEAT PROTEIN 21-RELATED"/>
    <property type="match status" value="1"/>
</dbReference>
<dbReference type="SUPFAM" id="SSF52047">
    <property type="entry name" value="RNI-like"/>
    <property type="match status" value="1"/>
</dbReference>
<evidence type="ECO:0000313" key="1">
    <source>
        <dbReference type="EMBL" id="WOH12940.1"/>
    </source>
</evidence>
<dbReference type="PANTHER" id="PTHR38926">
    <property type="entry name" value="F-BOX DOMAIN CONTAINING PROTEIN, EXPRESSED"/>
    <property type="match status" value="1"/>
</dbReference>
<name>A0AAF0XS15_DAUCS</name>
<gene>
    <name evidence="1" type="ORF">DCAR_0832449</name>
</gene>
<reference evidence="1" key="1">
    <citation type="journal article" date="2016" name="Nat. Genet.">
        <title>A high-quality carrot genome assembly provides new insights into carotenoid accumulation and asterid genome evolution.</title>
        <authorList>
            <person name="Iorizzo M."/>
            <person name="Ellison S."/>
            <person name="Senalik D."/>
            <person name="Zeng P."/>
            <person name="Satapoomin P."/>
            <person name="Huang J."/>
            <person name="Bowman M."/>
            <person name="Iovene M."/>
            <person name="Sanseverino W."/>
            <person name="Cavagnaro P."/>
            <person name="Yildiz M."/>
            <person name="Macko-Podgorni A."/>
            <person name="Moranska E."/>
            <person name="Grzebelus E."/>
            <person name="Grzebelus D."/>
            <person name="Ashrafi H."/>
            <person name="Zheng Z."/>
            <person name="Cheng S."/>
            <person name="Spooner D."/>
            <person name="Van Deynze A."/>
            <person name="Simon P."/>
        </authorList>
    </citation>
    <scope>NUCLEOTIDE SEQUENCE</scope>
    <source>
        <tissue evidence="1">Leaf</tissue>
    </source>
</reference>
<evidence type="ECO:0000313" key="2">
    <source>
        <dbReference type="Proteomes" id="UP000077755"/>
    </source>
</evidence>
<keyword evidence="2" id="KW-1185">Reference proteome</keyword>
<sequence>MLQNLLLLEELEFPYTSIFRKGIQIVGRHCPHLRSSTLNQRTCSYSRSPRCDRQALAIANSMPGLRRLQLIGNRMTSTGLMAILRKCDGLCRILKDKPGLETKLRQQIRHVRFPQDSTEDCEYDTETDISDVYWQ</sequence>
<dbReference type="Proteomes" id="UP000077755">
    <property type="component" value="Chromosome 8"/>
</dbReference>
<dbReference type="EMBL" id="CP093350">
    <property type="protein sequence ID" value="WOH12940.1"/>
    <property type="molecule type" value="Genomic_DNA"/>
</dbReference>
<dbReference type="Gene3D" id="3.80.10.10">
    <property type="entry name" value="Ribonuclease Inhibitor"/>
    <property type="match status" value="1"/>
</dbReference>
<accession>A0AAF0XS15</accession>